<feature type="transmembrane region" description="Helical" evidence="1">
    <location>
        <begin position="101"/>
        <end position="119"/>
    </location>
</feature>
<organism evidence="2 3">
    <name type="scientific">Tautonia plasticadhaerens</name>
    <dbReference type="NCBI Taxonomy" id="2527974"/>
    <lineage>
        <taxon>Bacteria</taxon>
        <taxon>Pseudomonadati</taxon>
        <taxon>Planctomycetota</taxon>
        <taxon>Planctomycetia</taxon>
        <taxon>Isosphaerales</taxon>
        <taxon>Isosphaeraceae</taxon>
        <taxon>Tautonia</taxon>
    </lineage>
</organism>
<keyword evidence="3" id="KW-1185">Reference proteome</keyword>
<accession>A0A518H6N1</accession>
<dbReference type="OrthoDB" id="270755at2"/>
<feature type="transmembrane region" description="Helical" evidence="1">
    <location>
        <begin position="210"/>
        <end position="230"/>
    </location>
</feature>
<dbReference type="RefSeq" id="WP_145272765.1">
    <property type="nucleotide sequence ID" value="NZ_CP036426.1"/>
</dbReference>
<dbReference type="InterPro" id="IPR029021">
    <property type="entry name" value="Prot-tyrosine_phosphatase-like"/>
</dbReference>
<dbReference type="Gene3D" id="3.90.190.10">
    <property type="entry name" value="Protein tyrosine phosphatase superfamily"/>
    <property type="match status" value="1"/>
</dbReference>
<dbReference type="SUPFAM" id="SSF52799">
    <property type="entry name" value="(Phosphotyrosine protein) phosphatases II"/>
    <property type="match status" value="1"/>
</dbReference>
<dbReference type="KEGG" id="tpla:ElP_43910"/>
<name>A0A518H6N1_9BACT</name>
<feature type="transmembrane region" description="Helical" evidence="1">
    <location>
        <begin position="242"/>
        <end position="264"/>
    </location>
</feature>
<feature type="transmembrane region" description="Helical" evidence="1">
    <location>
        <begin position="143"/>
        <end position="162"/>
    </location>
</feature>
<keyword evidence="1" id="KW-0472">Membrane</keyword>
<feature type="transmembrane region" description="Helical" evidence="1">
    <location>
        <begin position="75"/>
        <end position="92"/>
    </location>
</feature>
<evidence type="ECO:0000313" key="3">
    <source>
        <dbReference type="Proteomes" id="UP000317835"/>
    </source>
</evidence>
<sequence>MPPSNAPESPGPARSLRDRWPWTVLAVALVPAIWHAVAFPGGPDGEFPGVARPTFSPAPPAAYRLAEPGDTLDRVGLYLCAASLAVAGYGVVRRKASGKAGVLWISALGLEIAGFWYAANPWPTFDGWHGLGWRVVADSEAPMGLRIGLGAAAAVVLGMVAAPIARLRRAVPLLILRGRRAGVLSLLGASAVLVALRVAGWPAVGPGGYWPRWAFIGGAWLFLAAMLRSLPPMSSRRAVRVASGLAVAGMTAVFIATGLEVVWYHRPLERLREIEPGRIYISAMPHGKGLEVAHDRHRFKTIINLFQEDLPGLRSPHLDDELAFAESHGIHYVRSPASAIEAEAFLDETLRLATDPDAWPVLVHCHGCMDRTPAWWGIYQFVVQGRPLVEVMRSIEQHRGSRPKASVTLLYNRVLADRAPGRYRDDSTAAVLRENARGTADPFYRQLEEERRLARDTEGDGPHRE</sequence>
<dbReference type="AlphaFoldDB" id="A0A518H6N1"/>
<keyword evidence="1" id="KW-1133">Transmembrane helix</keyword>
<proteinExistence type="predicted"/>
<gene>
    <name evidence="2" type="ORF">ElP_43910</name>
</gene>
<protein>
    <recommendedName>
        <fullName evidence="4">Tyrosine specific protein phosphatases domain-containing protein</fullName>
    </recommendedName>
</protein>
<feature type="transmembrane region" description="Helical" evidence="1">
    <location>
        <begin position="20"/>
        <end position="39"/>
    </location>
</feature>
<dbReference type="EMBL" id="CP036426">
    <property type="protein sequence ID" value="QDV36465.1"/>
    <property type="molecule type" value="Genomic_DNA"/>
</dbReference>
<feature type="transmembrane region" description="Helical" evidence="1">
    <location>
        <begin position="183"/>
        <end position="204"/>
    </location>
</feature>
<reference evidence="2 3" key="1">
    <citation type="submission" date="2019-02" db="EMBL/GenBank/DDBJ databases">
        <title>Deep-cultivation of Planctomycetes and their phenomic and genomic characterization uncovers novel biology.</title>
        <authorList>
            <person name="Wiegand S."/>
            <person name="Jogler M."/>
            <person name="Boedeker C."/>
            <person name="Pinto D."/>
            <person name="Vollmers J."/>
            <person name="Rivas-Marin E."/>
            <person name="Kohn T."/>
            <person name="Peeters S.H."/>
            <person name="Heuer A."/>
            <person name="Rast P."/>
            <person name="Oberbeckmann S."/>
            <person name="Bunk B."/>
            <person name="Jeske O."/>
            <person name="Meyerdierks A."/>
            <person name="Storesund J.E."/>
            <person name="Kallscheuer N."/>
            <person name="Luecker S."/>
            <person name="Lage O.M."/>
            <person name="Pohl T."/>
            <person name="Merkel B.J."/>
            <person name="Hornburger P."/>
            <person name="Mueller R.-W."/>
            <person name="Bruemmer F."/>
            <person name="Labrenz M."/>
            <person name="Spormann A.M."/>
            <person name="Op den Camp H."/>
            <person name="Overmann J."/>
            <person name="Amann R."/>
            <person name="Jetten M.S.M."/>
            <person name="Mascher T."/>
            <person name="Medema M.H."/>
            <person name="Devos D.P."/>
            <person name="Kaster A.-K."/>
            <person name="Ovreas L."/>
            <person name="Rohde M."/>
            <person name="Galperin M.Y."/>
            <person name="Jogler C."/>
        </authorList>
    </citation>
    <scope>NUCLEOTIDE SEQUENCE [LARGE SCALE GENOMIC DNA]</scope>
    <source>
        <strain evidence="2 3">ElP</strain>
    </source>
</reference>
<dbReference type="Proteomes" id="UP000317835">
    <property type="component" value="Chromosome"/>
</dbReference>
<evidence type="ECO:0000256" key="1">
    <source>
        <dbReference type="SAM" id="Phobius"/>
    </source>
</evidence>
<evidence type="ECO:0000313" key="2">
    <source>
        <dbReference type="EMBL" id="QDV36465.1"/>
    </source>
</evidence>
<keyword evidence="1" id="KW-0812">Transmembrane</keyword>
<evidence type="ECO:0008006" key="4">
    <source>
        <dbReference type="Google" id="ProtNLM"/>
    </source>
</evidence>